<keyword evidence="2" id="KW-0521">NADP</keyword>
<organism evidence="4 5">
    <name type="scientific">Kribbibacterium absianum</name>
    <dbReference type="NCBI Taxonomy" id="3044210"/>
    <lineage>
        <taxon>Bacteria</taxon>
        <taxon>Bacillati</taxon>
        <taxon>Actinomycetota</taxon>
        <taxon>Coriobacteriia</taxon>
        <taxon>Coriobacteriales</taxon>
        <taxon>Kribbibacteriaceae</taxon>
        <taxon>Kribbibacterium</taxon>
    </lineage>
</organism>
<comment type="caution">
    <text evidence="4">The sequence shown here is derived from an EMBL/GenBank/DDBJ whole genome shotgun (WGS) entry which is preliminary data.</text>
</comment>
<feature type="domain" description="RmlD-like substrate binding" evidence="3">
    <location>
        <begin position="8"/>
        <end position="302"/>
    </location>
</feature>
<dbReference type="InterPro" id="IPR005913">
    <property type="entry name" value="dTDP_dehydrorham_reduct"/>
</dbReference>
<comment type="similarity">
    <text evidence="1 2">Belongs to the dTDP-4-dehydrorhamnose reductase family.</text>
</comment>
<dbReference type="EMBL" id="JASJEX010000004">
    <property type="protein sequence ID" value="MDJ1130153.1"/>
    <property type="molecule type" value="Genomic_DNA"/>
</dbReference>
<dbReference type="InterPro" id="IPR029903">
    <property type="entry name" value="RmlD-like-bd"/>
</dbReference>
<keyword evidence="5" id="KW-1185">Reference proteome</keyword>
<dbReference type="Proteomes" id="UP001431693">
    <property type="component" value="Unassembled WGS sequence"/>
</dbReference>
<dbReference type="Pfam" id="PF04321">
    <property type="entry name" value="RmlD_sub_bind"/>
    <property type="match status" value="1"/>
</dbReference>
<dbReference type="PANTHER" id="PTHR10491">
    <property type="entry name" value="DTDP-4-DEHYDRORHAMNOSE REDUCTASE"/>
    <property type="match status" value="1"/>
</dbReference>
<dbReference type="GO" id="GO:0008831">
    <property type="term" value="F:dTDP-4-dehydrorhamnose reductase activity"/>
    <property type="evidence" value="ECO:0007669"/>
    <property type="project" value="UniProtKB-EC"/>
</dbReference>
<gene>
    <name evidence="4" type="primary">rfbD</name>
    <name evidence="4" type="ORF">QJ043_08710</name>
</gene>
<dbReference type="CDD" id="cd05254">
    <property type="entry name" value="dTDP_HR_like_SDR_e"/>
    <property type="match status" value="1"/>
</dbReference>
<evidence type="ECO:0000256" key="1">
    <source>
        <dbReference type="ARBA" id="ARBA00010944"/>
    </source>
</evidence>
<accession>A0ABT6ZNQ6</accession>
<comment type="function">
    <text evidence="2">Catalyzes the reduction of dTDP-6-deoxy-L-lyxo-4-hexulose to yield dTDP-L-rhamnose.</text>
</comment>
<dbReference type="PANTHER" id="PTHR10491:SF4">
    <property type="entry name" value="METHIONINE ADENOSYLTRANSFERASE 2 SUBUNIT BETA"/>
    <property type="match status" value="1"/>
</dbReference>
<dbReference type="NCBIfam" id="TIGR01214">
    <property type="entry name" value="rmlD"/>
    <property type="match status" value="1"/>
</dbReference>
<dbReference type="InterPro" id="IPR036291">
    <property type="entry name" value="NAD(P)-bd_dom_sf"/>
</dbReference>
<comment type="pathway">
    <text evidence="2">Carbohydrate biosynthesis; dTDP-L-rhamnose biosynthesis.</text>
</comment>
<dbReference type="RefSeq" id="WP_283713316.1">
    <property type="nucleotide sequence ID" value="NZ_JASJEW010000003.1"/>
</dbReference>
<dbReference type="Gene3D" id="3.40.50.720">
    <property type="entry name" value="NAD(P)-binding Rossmann-like Domain"/>
    <property type="match status" value="1"/>
</dbReference>
<evidence type="ECO:0000259" key="3">
    <source>
        <dbReference type="Pfam" id="PF04321"/>
    </source>
</evidence>
<dbReference type="Gene3D" id="3.90.25.10">
    <property type="entry name" value="UDP-galactose 4-epimerase, domain 1"/>
    <property type="match status" value="1"/>
</dbReference>
<sequence>MSVNGIEKVLITGANGQLGSELQSIIASGTSPIGAIDPGWADVEVVASDVAGDGLVPLDITDAEAVAQFVADGDFDAIINCAAATNVDGCEANPEFAQKLNADAAANLAKAAADSGAVLVHVSTDYVLAGTDPMPQPEDAPANPNTVYGSTKLDGEKAVQELAPRSFILRTAWLYGTRGNNFVRTMVKLGRSHDQITVVDDQHGSPTFAGDLAHEILALLGTENYGLYHATNNGATTWADFARRIMANAGLACEVKGCTTEEWGAPAPRPAWSILDNKHLRDTIGDDMRSWDVALDQFMEDVEL</sequence>
<dbReference type="SUPFAM" id="SSF51735">
    <property type="entry name" value="NAD(P)-binding Rossmann-fold domains"/>
    <property type="match status" value="1"/>
</dbReference>
<dbReference type="EC" id="1.1.1.133" evidence="2"/>
<proteinExistence type="inferred from homology"/>
<evidence type="ECO:0000313" key="5">
    <source>
        <dbReference type="Proteomes" id="UP001431693"/>
    </source>
</evidence>
<reference evidence="4" key="1">
    <citation type="submission" date="2023-05" db="EMBL/GenBank/DDBJ databases">
        <title>[olsenella] sp. nov., isolated from a pig farm feces dump.</title>
        <authorList>
            <person name="Chang Y.-H."/>
        </authorList>
    </citation>
    <scope>NUCLEOTIDE SEQUENCE</scope>
    <source>
        <strain evidence="4">YH-ols2217</strain>
    </source>
</reference>
<protein>
    <recommendedName>
        <fullName evidence="2">dTDP-4-dehydrorhamnose reductase</fullName>
        <ecNumber evidence="2">1.1.1.133</ecNumber>
    </recommendedName>
</protein>
<keyword evidence="2 4" id="KW-0560">Oxidoreductase</keyword>
<evidence type="ECO:0000256" key="2">
    <source>
        <dbReference type="RuleBase" id="RU364082"/>
    </source>
</evidence>
<name>A0ABT6ZNQ6_9ACTN</name>
<evidence type="ECO:0000313" key="4">
    <source>
        <dbReference type="EMBL" id="MDJ1130153.1"/>
    </source>
</evidence>